<accession>A0ABR3XVB1</accession>
<dbReference type="PANTHER" id="PTHR48079">
    <property type="entry name" value="PROTEIN YEEZ"/>
    <property type="match status" value="1"/>
</dbReference>
<comment type="caution">
    <text evidence="3">The sequence shown here is derived from an EMBL/GenBank/DDBJ whole genome shotgun (WGS) entry which is preliminary data.</text>
</comment>
<feature type="domain" description="NAD(P)-binding" evidence="2">
    <location>
        <begin position="9"/>
        <end position="94"/>
    </location>
</feature>
<dbReference type="EMBL" id="JAZHXJ010000037">
    <property type="protein sequence ID" value="KAL1879954.1"/>
    <property type="molecule type" value="Genomic_DNA"/>
</dbReference>
<evidence type="ECO:0000313" key="4">
    <source>
        <dbReference type="Proteomes" id="UP001586593"/>
    </source>
</evidence>
<proteinExistence type="predicted"/>
<dbReference type="InterPro" id="IPR051783">
    <property type="entry name" value="NAD(P)-dependent_oxidoreduct"/>
</dbReference>
<dbReference type="PANTHER" id="PTHR48079:SF6">
    <property type="entry name" value="NAD(P)-BINDING DOMAIN-CONTAINING PROTEIN-RELATED"/>
    <property type="match status" value="1"/>
</dbReference>
<keyword evidence="4" id="KW-1185">Reference proteome</keyword>
<organism evidence="3 4">
    <name type="scientific">Phialemonium thermophilum</name>
    <dbReference type="NCBI Taxonomy" id="223376"/>
    <lineage>
        <taxon>Eukaryota</taxon>
        <taxon>Fungi</taxon>
        <taxon>Dikarya</taxon>
        <taxon>Ascomycota</taxon>
        <taxon>Pezizomycotina</taxon>
        <taxon>Sordariomycetes</taxon>
        <taxon>Sordariomycetidae</taxon>
        <taxon>Cephalothecales</taxon>
        <taxon>Cephalothecaceae</taxon>
        <taxon>Phialemonium</taxon>
    </lineage>
</organism>
<evidence type="ECO:0000313" key="3">
    <source>
        <dbReference type="EMBL" id="KAL1879954.1"/>
    </source>
</evidence>
<reference evidence="3 4" key="1">
    <citation type="journal article" date="2024" name="Commun. Biol.">
        <title>Comparative genomic analysis of thermophilic fungi reveals convergent evolutionary adaptations and gene losses.</title>
        <authorList>
            <person name="Steindorff A.S."/>
            <person name="Aguilar-Pontes M.V."/>
            <person name="Robinson A.J."/>
            <person name="Andreopoulos B."/>
            <person name="LaButti K."/>
            <person name="Kuo A."/>
            <person name="Mondo S."/>
            <person name="Riley R."/>
            <person name="Otillar R."/>
            <person name="Haridas S."/>
            <person name="Lipzen A."/>
            <person name="Grimwood J."/>
            <person name="Schmutz J."/>
            <person name="Clum A."/>
            <person name="Reid I.D."/>
            <person name="Moisan M.C."/>
            <person name="Butler G."/>
            <person name="Nguyen T.T.M."/>
            <person name="Dewar K."/>
            <person name="Conant G."/>
            <person name="Drula E."/>
            <person name="Henrissat B."/>
            <person name="Hansel C."/>
            <person name="Singer S."/>
            <person name="Hutchinson M.I."/>
            <person name="de Vries R.P."/>
            <person name="Natvig D.O."/>
            <person name="Powell A.J."/>
            <person name="Tsang A."/>
            <person name="Grigoriev I.V."/>
        </authorList>
    </citation>
    <scope>NUCLEOTIDE SEQUENCE [LARGE SCALE GENOMIC DNA]</scope>
    <source>
        <strain evidence="3 4">ATCC 24622</strain>
    </source>
</reference>
<evidence type="ECO:0000259" key="2">
    <source>
        <dbReference type="Pfam" id="PF13460"/>
    </source>
</evidence>
<sequence>MAPKIFLTGVTGYIGGDAFYALQKAHPDFDYTLLVRNEARGKLVKEKYPNVRLVYGTLDDAHVISKAAAAADIVVHTAESADNVPSAKAIAKGLAEGHSADKPGYWIHICGTGILQWYDETHRRYGQPPVPEETYDDIKDIDRIINIPDQALHRNVDKIVLAANSSPAVKTAIVGPPTIYGPGRGPVNQRSIQVYDLAKLGLRKGYIPYIGTGKVEWDNVHIHDVSSLLISLVEAALDPARNQDPELFGPKGYFFAESGTHTWGGVAQWIAEEAHRQGFLKEPATKQTDLEEVTKEPEGNPSWATNSKSKASRARKYFGWTPKGRSLKEEIPDIVAGEAKSLGLKPSH</sequence>
<name>A0ABR3XVB1_9PEZI</name>
<dbReference type="InterPro" id="IPR036291">
    <property type="entry name" value="NAD(P)-bd_dom_sf"/>
</dbReference>
<dbReference type="Proteomes" id="UP001586593">
    <property type="component" value="Unassembled WGS sequence"/>
</dbReference>
<protein>
    <recommendedName>
        <fullName evidence="2">NAD(P)-binding domain-containing protein</fullName>
    </recommendedName>
</protein>
<feature type="region of interest" description="Disordered" evidence="1">
    <location>
        <begin position="281"/>
        <end position="313"/>
    </location>
</feature>
<dbReference type="Gene3D" id="3.40.50.720">
    <property type="entry name" value="NAD(P)-binding Rossmann-like Domain"/>
    <property type="match status" value="1"/>
</dbReference>
<dbReference type="Pfam" id="PF13460">
    <property type="entry name" value="NAD_binding_10"/>
    <property type="match status" value="1"/>
</dbReference>
<evidence type="ECO:0000256" key="1">
    <source>
        <dbReference type="SAM" id="MobiDB-lite"/>
    </source>
</evidence>
<gene>
    <name evidence="3" type="ORF">VTK73DRAFT_6534</name>
</gene>
<dbReference type="SUPFAM" id="SSF51735">
    <property type="entry name" value="NAD(P)-binding Rossmann-fold domains"/>
    <property type="match status" value="1"/>
</dbReference>
<dbReference type="InterPro" id="IPR016040">
    <property type="entry name" value="NAD(P)-bd_dom"/>
</dbReference>
<feature type="compositionally biased region" description="Basic and acidic residues" evidence="1">
    <location>
        <begin position="288"/>
        <end position="298"/>
    </location>
</feature>